<dbReference type="InterPro" id="IPR055390">
    <property type="entry name" value="AraA_central"/>
</dbReference>
<dbReference type="PIRSF" id="PIRSF001478">
    <property type="entry name" value="L-ara_isomerase"/>
    <property type="match status" value="1"/>
</dbReference>
<evidence type="ECO:0000259" key="7">
    <source>
        <dbReference type="Pfam" id="PF02610"/>
    </source>
</evidence>
<dbReference type="InterPro" id="IPR024664">
    <property type="entry name" value="Ara_Isoase_C"/>
</dbReference>
<dbReference type="GO" id="GO:0019569">
    <property type="term" value="P:L-arabinose catabolic process to D-xylulose 5-phosphate"/>
    <property type="evidence" value="ECO:0007669"/>
    <property type="project" value="UniProtKB-UniRule"/>
</dbReference>
<dbReference type="Pfam" id="PF24856">
    <property type="entry name" value="AraA_central"/>
    <property type="match status" value="1"/>
</dbReference>
<keyword evidence="2 6" id="KW-0054">Arabinose catabolism</keyword>
<keyword evidence="1 6" id="KW-0479">Metal-binding</keyword>
<evidence type="ECO:0000256" key="5">
    <source>
        <dbReference type="ARBA" id="ARBA00023277"/>
    </source>
</evidence>
<dbReference type="SUPFAM" id="SSF50443">
    <property type="entry name" value="FucI/AraA C-terminal domain-like"/>
    <property type="match status" value="1"/>
</dbReference>
<dbReference type="GO" id="GO:0008733">
    <property type="term" value="F:L-arabinose isomerase activity"/>
    <property type="evidence" value="ECO:0007669"/>
    <property type="project" value="UniProtKB-UniRule"/>
</dbReference>
<organism evidence="10 11">
    <name type="scientific">Candidatus Ornithomonoglobus merdipullorum</name>
    <dbReference type="NCBI Taxonomy" id="2840895"/>
    <lineage>
        <taxon>Bacteria</taxon>
        <taxon>Bacillati</taxon>
        <taxon>Bacillota</taxon>
        <taxon>Clostridia</taxon>
        <taxon>Candidatus Ornithomonoglobus</taxon>
    </lineage>
</organism>
<dbReference type="PANTHER" id="PTHR38464:SF1">
    <property type="entry name" value="L-ARABINOSE ISOMERASE"/>
    <property type="match status" value="1"/>
</dbReference>
<keyword evidence="4 6" id="KW-0413">Isomerase</keyword>
<comment type="catalytic activity">
    <reaction evidence="6">
        <text>beta-L-arabinopyranose = L-ribulose</text>
        <dbReference type="Rhea" id="RHEA:14821"/>
        <dbReference type="ChEBI" id="CHEBI:16880"/>
        <dbReference type="ChEBI" id="CHEBI:40886"/>
        <dbReference type="EC" id="5.3.1.4"/>
    </reaction>
</comment>
<dbReference type="Pfam" id="PF11762">
    <property type="entry name" value="Arabinose_Iso_C"/>
    <property type="match status" value="1"/>
</dbReference>
<comment type="caution">
    <text evidence="10">The sequence shown here is derived from an EMBL/GenBank/DDBJ whole genome shotgun (WGS) entry which is preliminary data.</text>
</comment>
<keyword evidence="3 6" id="KW-0464">Manganese</keyword>
<feature type="binding site" evidence="6">
    <location>
        <position position="344"/>
    </location>
    <ligand>
        <name>Mn(2+)</name>
        <dbReference type="ChEBI" id="CHEBI:29035"/>
    </ligand>
</feature>
<dbReference type="Proteomes" id="UP000824109">
    <property type="component" value="Unassembled WGS sequence"/>
</dbReference>
<evidence type="ECO:0000256" key="3">
    <source>
        <dbReference type="ARBA" id="ARBA00023211"/>
    </source>
</evidence>
<accession>A0A9D1MBT6</accession>
<dbReference type="InterPro" id="IPR038583">
    <property type="entry name" value="AraA_N_sf"/>
</dbReference>
<dbReference type="NCBIfam" id="NF002795">
    <property type="entry name" value="PRK02929.1"/>
    <property type="match status" value="1"/>
</dbReference>
<keyword evidence="5 6" id="KW-0119">Carbohydrate metabolism</keyword>
<feature type="domain" description="L-arabinose isomerase C-terminal" evidence="8">
    <location>
        <begin position="322"/>
        <end position="465"/>
    </location>
</feature>
<dbReference type="PANTHER" id="PTHR38464">
    <property type="entry name" value="L-ARABINOSE ISOMERASE"/>
    <property type="match status" value="1"/>
</dbReference>
<reference evidence="10" key="2">
    <citation type="journal article" date="2021" name="PeerJ">
        <title>Extensive microbial diversity within the chicken gut microbiome revealed by metagenomics and culture.</title>
        <authorList>
            <person name="Gilroy R."/>
            <person name="Ravi A."/>
            <person name="Getino M."/>
            <person name="Pursley I."/>
            <person name="Horton D.L."/>
            <person name="Alikhan N.F."/>
            <person name="Baker D."/>
            <person name="Gharbi K."/>
            <person name="Hall N."/>
            <person name="Watson M."/>
            <person name="Adriaenssens E.M."/>
            <person name="Foster-Nyarko E."/>
            <person name="Jarju S."/>
            <person name="Secka A."/>
            <person name="Antonio M."/>
            <person name="Oren A."/>
            <person name="Chaudhuri R.R."/>
            <person name="La Ragione R."/>
            <person name="Hildebrand F."/>
            <person name="Pallen M.J."/>
        </authorList>
    </citation>
    <scope>NUCLEOTIDE SEQUENCE</scope>
    <source>
        <strain evidence="10">USAMLcec3-3695</strain>
    </source>
</reference>
<dbReference type="Pfam" id="PF02610">
    <property type="entry name" value="AraA_N"/>
    <property type="match status" value="1"/>
</dbReference>
<evidence type="ECO:0000256" key="4">
    <source>
        <dbReference type="ARBA" id="ARBA00023235"/>
    </source>
</evidence>
<dbReference type="InterPro" id="IPR004216">
    <property type="entry name" value="Fuc/Ara_isomerase_C"/>
</dbReference>
<protein>
    <recommendedName>
        <fullName evidence="6">L-arabinose isomerase</fullName>
        <ecNumber evidence="6">5.3.1.4</ecNumber>
    </recommendedName>
</protein>
<gene>
    <name evidence="6 10" type="primary">araA</name>
    <name evidence="10" type="ORF">IAA61_06145</name>
</gene>
<feature type="binding site" evidence="6">
    <location>
        <position position="300"/>
    </location>
    <ligand>
        <name>Mn(2+)</name>
        <dbReference type="ChEBI" id="CHEBI:29035"/>
    </ligand>
</feature>
<evidence type="ECO:0000256" key="1">
    <source>
        <dbReference type="ARBA" id="ARBA00022723"/>
    </source>
</evidence>
<evidence type="ECO:0000259" key="8">
    <source>
        <dbReference type="Pfam" id="PF11762"/>
    </source>
</evidence>
<dbReference type="InterPro" id="IPR055389">
    <property type="entry name" value="AraA_N"/>
</dbReference>
<evidence type="ECO:0000256" key="2">
    <source>
        <dbReference type="ARBA" id="ARBA00022935"/>
    </source>
</evidence>
<feature type="binding site" evidence="6">
    <location>
        <position position="443"/>
    </location>
    <ligand>
        <name>Mn(2+)</name>
        <dbReference type="ChEBI" id="CHEBI:29035"/>
    </ligand>
</feature>
<name>A0A9D1MBT6_9FIRM</name>
<evidence type="ECO:0000313" key="11">
    <source>
        <dbReference type="Proteomes" id="UP000824109"/>
    </source>
</evidence>
<comment type="function">
    <text evidence="6">Catalyzes the conversion of L-arabinose to L-ribulose.</text>
</comment>
<dbReference type="InterPro" id="IPR009015">
    <property type="entry name" value="Fucose_isomerase_N/cen_sf"/>
</dbReference>
<dbReference type="InterPro" id="IPR003762">
    <property type="entry name" value="Lara_isomerase"/>
</dbReference>
<feature type="domain" description="L-arabinose isomerase central" evidence="9">
    <location>
        <begin position="177"/>
        <end position="318"/>
    </location>
</feature>
<dbReference type="EC" id="5.3.1.4" evidence="6"/>
<reference evidence="10" key="1">
    <citation type="submission" date="2020-10" db="EMBL/GenBank/DDBJ databases">
        <authorList>
            <person name="Gilroy R."/>
        </authorList>
    </citation>
    <scope>NUCLEOTIDE SEQUENCE</scope>
    <source>
        <strain evidence="10">USAMLcec3-3695</strain>
    </source>
</reference>
<dbReference type="Gene3D" id="3.40.50.10940">
    <property type="match status" value="1"/>
</dbReference>
<evidence type="ECO:0000313" key="10">
    <source>
        <dbReference type="EMBL" id="HIU57376.1"/>
    </source>
</evidence>
<comment type="cofactor">
    <cofactor evidence="6">
        <name>Mn(2+)</name>
        <dbReference type="ChEBI" id="CHEBI:29035"/>
    </cofactor>
    <text evidence="6">Binds 1 Mn(2+) ion per subunit.</text>
</comment>
<feature type="binding site" evidence="6">
    <location>
        <position position="327"/>
    </location>
    <ligand>
        <name>Mn(2+)</name>
        <dbReference type="ChEBI" id="CHEBI:29035"/>
    </ligand>
</feature>
<dbReference type="SUPFAM" id="SSF53743">
    <property type="entry name" value="FucI/AraA N-terminal and middle domains"/>
    <property type="match status" value="1"/>
</dbReference>
<dbReference type="GO" id="GO:0030145">
    <property type="term" value="F:manganese ion binding"/>
    <property type="evidence" value="ECO:0007669"/>
    <property type="project" value="UniProtKB-UniRule"/>
</dbReference>
<evidence type="ECO:0000256" key="6">
    <source>
        <dbReference type="HAMAP-Rule" id="MF_00519"/>
    </source>
</evidence>
<comment type="similarity">
    <text evidence="6">Belongs to the arabinose isomerase family.</text>
</comment>
<comment type="pathway">
    <text evidence="6">Carbohydrate degradation; L-arabinose degradation via L-ribulose; D-xylulose 5-phosphate from L-arabinose (bacterial route): step 1/3.</text>
</comment>
<sequence>MRKMKDFEFWFVTGSQHLYGPETLRQVAEDSAKIVDGLNASGKLPCKLVLKDTVKTPSEITSLFKEATYDDRCAGVITWMHTFSPSKMWINGLKDFNKPYLHFHTQCNREIPWNEIDMDFMNLNQSAHGDREHGFIGARLRMPRKIVVGYWEDEEPQAKIASWMRSAVGVAVSREFKMVRFGDNMRQVAVTEGDKVEAEIKLGWDVEYRGIGDLVDYMSRVTEAEVDAKMDEYASKYDMDTDNIDAVRYQAKTEVAMEKMFTEYGYSAFTTNFEDLWGMEQLPGLAAQNLMANGYGFGGEGDWKVAAMTAIMKAMAEGMDGGTAFMEDYTYHMPKGDEYILGAHMLEVCPSVASNKPKIQVHELGIGNRKAPARLVFDSKNGSAIVASLIDMGGRLRLIVNDVEACNPLHPMPKLPVAGIMWKPLPSLAVSAESWILAGGAHHTVLSYDVTAEMMHDWANMMGIEYVHIGKDTTVESLEKELFWNDIAYKLK</sequence>
<evidence type="ECO:0000259" key="9">
    <source>
        <dbReference type="Pfam" id="PF24856"/>
    </source>
</evidence>
<feature type="domain" description="L-arabinose isomerase N-terminal" evidence="7">
    <location>
        <begin position="8"/>
        <end position="171"/>
    </location>
</feature>
<dbReference type="AlphaFoldDB" id="A0A9D1MBT6"/>
<dbReference type="GO" id="GO:0005829">
    <property type="term" value="C:cytosol"/>
    <property type="evidence" value="ECO:0007669"/>
    <property type="project" value="TreeGrafter"/>
</dbReference>
<dbReference type="HAMAP" id="MF_00519">
    <property type="entry name" value="Arabinose_Isome"/>
    <property type="match status" value="1"/>
</dbReference>
<dbReference type="EMBL" id="DVNB01000064">
    <property type="protein sequence ID" value="HIU57376.1"/>
    <property type="molecule type" value="Genomic_DNA"/>
</dbReference>
<proteinExistence type="inferred from homology"/>